<dbReference type="CDD" id="cd16032">
    <property type="entry name" value="choline-sulfatase"/>
    <property type="match status" value="1"/>
</dbReference>
<evidence type="ECO:0000259" key="4">
    <source>
        <dbReference type="Pfam" id="PF00884"/>
    </source>
</evidence>
<evidence type="ECO:0008006" key="8">
    <source>
        <dbReference type="Google" id="ProtNLM"/>
    </source>
</evidence>
<keyword evidence="3" id="KW-0175">Coiled coil</keyword>
<dbReference type="Pfam" id="PF12411">
    <property type="entry name" value="Choline_sulf_C"/>
    <property type="match status" value="1"/>
</dbReference>
<evidence type="ECO:0000256" key="3">
    <source>
        <dbReference type="SAM" id="Coils"/>
    </source>
</evidence>
<dbReference type="Pfam" id="PF00884">
    <property type="entry name" value="Sulfatase"/>
    <property type="match status" value="1"/>
</dbReference>
<dbReference type="GO" id="GO:0008484">
    <property type="term" value="F:sulfuric ester hydrolase activity"/>
    <property type="evidence" value="ECO:0007669"/>
    <property type="project" value="TreeGrafter"/>
</dbReference>
<dbReference type="Gene3D" id="3.40.720.10">
    <property type="entry name" value="Alkaline Phosphatase, subunit A"/>
    <property type="match status" value="1"/>
</dbReference>
<dbReference type="NCBIfam" id="TIGR03417">
    <property type="entry name" value="chol_sulfatase"/>
    <property type="match status" value="1"/>
</dbReference>
<evidence type="ECO:0000256" key="2">
    <source>
        <dbReference type="ARBA" id="ARBA00022801"/>
    </source>
</evidence>
<dbReference type="SUPFAM" id="SSF53649">
    <property type="entry name" value="Alkaline phosphatase-like"/>
    <property type="match status" value="1"/>
</dbReference>
<organism evidence="6 7">
    <name type="scientific">Diatrype stigma</name>
    <dbReference type="NCBI Taxonomy" id="117547"/>
    <lineage>
        <taxon>Eukaryota</taxon>
        <taxon>Fungi</taxon>
        <taxon>Dikarya</taxon>
        <taxon>Ascomycota</taxon>
        <taxon>Pezizomycotina</taxon>
        <taxon>Sordariomycetes</taxon>
        <taxon>Xylariomycetidae</taxon>
        <taxon>Xylariales</taxon>
        <taxon>Diatrypaceae</taxon>
        <taxon>Diatrype</taxon>
    </lineage>
</organism>
<keyword evidence="1" id="KW-0479">Metal-binding</keyword>
<dbReference type="GO" id="GO:0005737">
    <property type="term" value="C:cytoplasm"/>
    <property type="evidence" value="ECO:0007669"/>
    <property type="project" value="TreeGrafter"/>
</dbReference>
<gene>
    <name evidence="6" type="ORF">SLS62_008705</name>
</gene>
<keyword evidence="2" id="KW-0378">Hydrolase</keyword>
<dbReference type="PANTHER" id="PTHR45953">
    <property type="entry name" value="IDURONATE 2-SULFATASE"/>
    <property type="match status" value="1"/>
</dbReference>
<proteinExistence type="predicted"/>
<feature type="domain" description="Choline sulfatase enzyme C-terminal" evidence="5">
    <location>
        <begin position="449"/>
        <end position="501"/>
    </location>
</feature>
<feature type="coiled-coil region" evidence="3">
    <location>
        <begin position="410"/>
        <end position="437"/>
    </location>
</feature>
<dbReference type="InterPro" id="IPR017785">
    <property type="entry name" value="Choline-sulfatase"/>
</dbReference>
<evidence type="ECO:0000256" key="1">
    <source>
        <dbReference type="ARBA" id="ARBA00022723"/>
    </source>
</evidence>
<sequence>MADQLAAPLLKMYNPDSQIKTPNLDALAARSVQFDSAYCPSPLCAPSRMSLISGQLPFKIGAYDNASQISSDVPTYAHYLRLKNYHTVLAGKMHFIGDQLHGYETRLTSDIYPGDFGWAVNWDDPDRRLEWYHNASSILQAGTCVRSNQLDYDEEVMYKSTQFLYDQVREGPDRRPFALTVSLTHPHDPYTIEEKYWDLYEDVDIDLPKVKIPKEQQDPHSKRLMKVTDVWDENFTDDQIKRARRAYYGAVSYVDDCIGKLLRTLKQCRLDENTIVMFSGDHGDMLGERGLWYKMSYFESSVRVPMLISYPQRFTPHHVKENVSTLDLLPTLCDLVDTKPIPGLPMDGISLLPHLEGKEGHDTVIAEYAGEGTITPLAMIRRGPWKYITCPSDPPQLFNLERDPHELINLAEVVQKKEALTAEEAEAKEKFEKFDAEAKARWDFDAITQSVLLVQRQRRLVWSSLQKGKFTPWDYNPPDDGTNKYIRSFLPLDDLERRARYPPVDKYGRETANITVDQAGSHNE</sequence>
<feature type="domain" description="Sulfatase N-terminal" evidence="4">
    <location>
        <begin position="2"/>
        <end position="337"/>
    </location>
</feature>
<dbReference type="InterPro" id="IPR017850">
    <property type="entry name" value="Alkaline_phosphatase_core_sf"/>
</dbReference>
<protein>
    <recommendedName>
        <fullName evidence="8">Choline-sulfatase</fullName>
    </recommendedName>
</protein>
<comment type="caution">
    <text evidence="6">The sequence shown here is derived from an EMBL/GenBank/DDBJ whole genome shotgun (WGS) entry which is preliminary data.</text>
</comment>
<evidence type="ECO:0000259" key="5">
    <source>
        <dbReference type="Pfam" id="PF12411"/>
    </source>
</evidence>
<dbReference type="InterPro" id="IPR025863">
    <property type="entry name" value="Choline_sulf_C_dom"/>
</dbReference>
<dbReference type="PANTHER" id="PTHR45953:SF1">
    <property type="entry name" value="IDURONATE 2-SULFATASE"/>
    <property type="match status" value="1"/>
</dbReference>
<reference evidence="6 7" key="1">
    <citation type="submission" date="2024-02" db="EMBL/GenBank/DDBJ databases">
        <title>De novo assembly and annotation of 12 fungi associated with fruit tree decline syndrome in Ontario, Canada.</title>
        <authorList>
            <person name="Sulman M."/>
            <person name="Ellouze W."/>
            <person name="Ilyukhin E."/>
        </authorList>
    </citation>
    <scope>NUCLEOTIDE SEQUENCE [LARGE SCALE GENOMIC DNA]</scope>
    <source>
        <strain evidence="6 7">M11/M66-122</strain>
    </source>
</reference>
<name>A0AAN9YMR6_9PEZI</name>
<accession>A0AAN9YMR6</accession>
<dbReference type="EMBL" id="JAKJXP020000083">
    <property type="protein sequence ID" value="KAK7748337.1"/>
    <property type="molecule type" value="Genomic_DNA"/>
</dbReference>
<evidence type="ECO:0000313" key="6">
    <source>
        <dbReference type="EMBL" id="KAK7748337.1"/>
    </source>
</evidence>
<dbReference type="Proteomes" id="UP001320420">
    <property type="component" value="Unassembled WGS sequence"/>
</dbReference>
<keyword evidence="7" id="KW-1185">Reference proteome</keyword>
<dbReference type="GO" id="GO:0046872">
    <property type="term" value="F:metal ion binding"/>
    <property type="evidence" value="ECO:0007669"/>
    <property type="project" value="UniProtKB-KW"/>
</dbReference>
<dbReference type="FunFam" id="3.40.720.10:FF:000032">
    <property type="entry name" value="Choline sulfatase"/>
    <property type="match status" value="1"/>
</dbReference>
<dbReference type="AlphaFoldDB" id="A0AAN9YMR6"/>
<evidence type="ECO:0000313" key="7">
    <source>
        <dbReference type="Proteomes" id="UP001320420"/>
    </source>
</evidence>
<dbReference type="InterPro" id="IPR000917">
    <property type="entry name" value="Sulfatase_N"/>
</dbReference>